<dbReference type="SUPFAM" id="SSF81324">
    <property type="entry name" value="Voltage-gated potassium channels"/>
    <property type="match status" value="1"/>
</dbReference>
<dbReference type="Proteomes" id="UP001626550">
    <property type="component" value="Unassembled WGS sequence"/>
</dbReference>
<dbReference type="AlphaFoldDB" id="A0ABD2PUH1"/>
<feature type="region of interest" description="Disordered" evidence="1">
    <location>
        <begin position="16"/>
        <end position="35"/>
    </location>
</feature>
<organism evidence="3 4">
    <name type="scientific">Cichlidogyrus casuarinus</name>
    <dbReference type="NCBI Taxonomy" id="1844966"/>
    <lineage>
        <taxon>Eukaryota</taxon>
        <taxon>Metazoa</taxon>
        <taxon>Spiralia</taxon>
        <taxon>Lophotrochozoa</taxon>
        <taxon>Platyhelminthes</taxon>
        <taxon>Monogenea</taxon>
        <taxon>Monopisthocotylea</taxon>
        <taxon>Dactylogyridea</taxon>
        <taxon>Ancyrocephalidae</taxon>
        <taxon>Cichlidogyrus</taxon>
    </lineage>
</organism>
<feature type="transmembrane region" description="Helical" evidence="2">
    <location>
        <begin position="304"/>
        <end position="325"/>
    </location>
</feature>
<dbReference type="Gene3D" id="1.10.287.70">
    <property type="match status" value="2"/>
</dbReference>
<proteinExistence type="predicted"/>
<name>A0ABD2PUH1_9PLAT</name>
<comment type="caution">
    <text evidence="3">The sequence shown here is derived from an EMBL/GenBank/DDBJ whole genome shotgun (WGS) entry which is preliminary data.</text>
</comment>
<keyword evidence="2" id="KW-1133">Transmembrane helix</keyword>
<keyword evidence="4" id="KW-1185">Reference proteome</keyword>
<gene>
    <name evidence="3" type="ORF">Ciccas_010513</name>
</gene>
<evidence type="ECO:0000313" key="3">
    <source>
        <dbReference type="EMBL" id="KAL3310914.1"/>
    </source>
</evidence>
<evidence type="ECO:0000313" key="4">
    <source>
        <dbReference type="Proteomes" id="UP001626550"/>
    </source>
</evidence>
<protein>
    <submittedName>
        <fullName evidence="3">Uncharacterized protein</fullName>
    </submittedName>
</protein>
<dbReference type="EMBL" id="JBJKFK010002567">
    <property type="protein sequence ID" value="KAL3310914.1"/>
    <property type="molecule type" value="Genomic_DNA"/>
</dbReference>
<accession>A0ABD2PUH1</accession>
<feature type="transmembrane region" description="Helical" evidence="2">
    <location>
        <begin position="49"/>
        <end position="74"/>
    </location>
</feature>
<keyword evidence="2" id="KW-0472">Membrane</keyword>
<evidence type="ECO:0000256" key="1">
    <source>
        <dbReference type="SAM" id="MobiDB-lite"/>
    </source>
</evidence>
<feature type="compositionally biased region" description="Low complexity" evidence="1">
    <location>
        <begin position="16"/>
        <end position="34"/>
    </location>
</feature>
<evidence type="ECO:0000256" key="2">
    <source>
        <dbReference type="SAM" id="Phobius"/>
    </source>
</evidence>
<sequence>MILGNHRTSVNSFSFNNYSKQESNSNQSENLLSKPPNNVKTTLEFLKRLFAFLFSHIGLSLLVIGYTILGALLFCHIEKDKELETKKTATNLREMTVNQYLEVLTNNYVTFLALMTKKFPTSIVRRPQTTTPIAHRIVDSEKDARILRAAVSELEAKNVTMPPGVLFYIAGAGKPDEIVTSEEYKNWNLPMTKEQYWDWSKLHGPKTVPTESPAGDLDLDFEVTTERYLLVNNLTLTHLKGERKLNKKFYVKTSMAEVLPLIQESLDDLKVQLEHIHNKSVRQFYKLIANEGWNGEEDAEKISWNIVGGILFAVTIITTIGGFCYKSTRRYASN</sequence>
<reference evidence="3 4" key="1">
    <citation type="submission" date="2024-11" db="EMBL/GenBank/DDBJ databases">
        <title>Adaptive evolution of stress response genes in parasites aligns with host niche diversity.</title>
        <authorList>
            <person name="Hahn C."/>
            <person name="Resl P."/>
        </authorList>
    </citation>
    <scope>NUCLEOTIDE SEQUENCE [LARGE SCALE GENOMIC DNA]</scope>
    <source>
        <strain evidence="3">EGGRZ-B1_66</strain>
        <tissue evidence="3">Body</tissue>
    </source>
</reference>
<keyword evidence="2" id="KW-0812">Transmembrane</keyword>